<protein>
    <submittedName>
        <fullName evidence="1">Uncharacterized protein</fullName>
    </submittedName>
</protein>
<name>A0ACC0D5H0_9PEZI</name>
<evidence type="ECO:0000313" key="1">
    <source>
        <dbReference type="EMBL" id="KAI6087792.1"/>
    </source>
</evidence>
<proteinExistence type="predicted"/>
<accession>A0ACC0D5H0</accession>
<sequence length="594" mass="64463">MKGLCSPLVLLLAVLGRFGGSRANGHSLKRRGADDPGLENFVRHRYPTVVAFGDYLYVDGGELLQQTNGNGTNSTQTEQSFSSYALNSTLSLRLNESWTNETAVFRSIEKTAPLMDQQIYWTDTPINTFYTWGGKAVGSAAPPANELWLFNADTGTGGGTWSQVPQGDFRDFAKLKRPVGAAFTQAGHVGYALGGQVTSKTDPSIQKEDPGYALPSIVSFDFQTNNWTNVSTAGYQGYGSGTRLNGRAEYVPFGPNGLLLFLGGAESPVDATDESIAQVSWNVLWLYDPVTRKWYSQATTGKLPPQMERACSVGVEGPNNTYEIFIYGGTSDQYGAVSSDVHVLSLPGFVFFKANSTGTPRADHACVVVGKGKRQMLSYGGVDGGSGLRSSTITPDPWRQGLSIFDMTEMKWMDSYDPNATNYDAPADVSGWYVRGGMKNVVWTNDDVKQLFVNDSSITYGGNGNSSSPGNSDSSQSGRRIGAIVGGTVGGVIVITAACAVAFLILRKRRRRQSAISEEISEYRPEPWPKDTPRLRSVTPGTMMTAYEPTPIEPVEISGTARGELPGDDVDWTYELPVPTPRTRPELPDRKYTF</sequence>
<keyword evidence="2" id="KW-1185">Reference proteome</keyword>
<organism evidence="1 2">
    <name type="scientific">Hypoxylon rubiginosum</name>
    <dbReference type="NCBI Taxonomy" id="110542"/>
    <lineage>
        <taxon>Eukaryota</taxon>
        <taxon>Fungi</taxon>
        <taxon>Dikarya</taxon>
        <taxon>Ascomycota</taxon>
        <taxon>Pezizomycotina</taxon>
        <taxon>Sordariomycetes</taxon>
        <taxon>Xylariomycetidae</taxon>
        <taxon>Xylariales</taxon>
        <taxon>Hypoxylaceae</taxon>
        <taxon>Hypoxylon</taxon>
    </lineage>
</organism>
<evidence type="ECO:0000313" key="2">
    <source>
        <dbReference type="Proteomes" id="UP001497680"/>
    </source>
</evidence>
<comment type="caution">
    <text evidence="1">The sequence shown here is derived from an EMBL/GenBank/DDBJ whole genome shotgun (WGS) entry which is preliminary data.</text>
</comment>
<dbReference type="Proteomes" id="UP001497680">
    <property type="component" value="Unassembled WGS sequence"/>
</dbReference>
<dbReference type="EMBL" id="MU394305">
    <property type="protein sequence ID" value="KAI6087792.1"/>
    <property type="molecule type" value="Genomic_DNA"/>
</dbReference>
<reference evidence="1 2" key="1">
    <citation type="journal article" date="2022" name="New Phytol.">
        <title>Ecological generalism drives hyperdiversity of secondary metabolite gene clusters in xylarialean endophytes.</title>
        <authorList>
            <person name="Franco M.E.E."/>
            <person name="Wisecaver J.H."/>
            <person name="Arnold A.E."/>
            <person name="Ju Y.M."/>
            <person name="Slot J.C."/>
            <person name="Ahrendt S."/>
            <person name="Moore L.P."/>
            <person name="Eastman K.E."/>
            <person name="Scott K."/>
            <person name="Konkel Z."/>
            <person name="Mondo S.J."/>
            <person name="Kuo A."/>
            <person name="Hayes R.D."/>
            <person name="Haridas S."/>
            <person name="Andreopoulos B."/>
            <person name="Riley R."/>
            <person name="LaButti K."/>
            <person name="Pangilinan J."/>
            <person name="Lipzen A."/>
            <person name="Amirebrahimi M."/>
            <person name="Yan J."/>
            <person name="Adam C."/>
            <person name="Keymanesh K."/>
            <person name="Ng V."/>
            <person name="Louie K."/>
            <person name="Northen T."/>
            <person name="Drula E."/>
            <person name="Henrissat B."/>
            <person name="Hsieh H.M."/>
            <person name="Youens-Clark K."/>
            <person name="Lutzoni F."/>
            <person name="Miadlikowska J."/>
            <person name="Eastwood D.C."/>
            <person name="Hamelin R.C."/>
            <person name="Grigoriev I.V."/>
            <person name="U'Ren J.M."/>
        </authorList>
    </citation>
    <scope>NUCLEOTIDE SEQUENCE [LARGE SCALE GENOMIC DNA]</scope>
    <source>
        <strain evidence="1 2">ER1909</strain>
    </source>
</reference>
<gene>
    <name evidence="1" type="ORF">F4821DRAFT_235239</name>
</gene>